<evidence type="ECO:0000256" key="4">
    <source>
        <dbReference type="ARBA" id="ARBA00023136"/>
    </source>
</evidence>
<name>A0A166VJW3_9AGAM</name>
<dbReference type="EMBL" id="KV417484">
    <property type="protein sequence ID" value="KZP32805.1"/>
    <property type="molecule type" value="Genomic_DNA"/>
</dbReference>
<feature type="transmembrane region" description="Helical" evidence="5">
    <location>
        <begin position="115"/>
        <end position="135"/>
    </location>
</feature>
<keyword evidence="7" id="KW-1185">Reference proteome</keyword>
<dbReference type="InterPro" id="IPR011701">
    <property type="entry name" value="MFS"/>
</dbReference>
<dbReference type="Pfam" id="PF07690">
    <property type="entry name" value="MFS_1"/>
    <property type="match status" value="1"/>
</dbReference>
<keyword evidence="4 5" id="KW-0472">Membrane</keyword>
<feature type="transmembrane region" description="Helical" evidence="5">
    <location>
        <begin position="155"/>
        <end position="176"/>
    </location>
</feature>
<dbReference type="GO" id="GO:0000329">
    <property type="term" value="C:fungal-type vacuole membrane"/>
    <property type="evidence" value="ECO:0007669"/>
    <property type="project" value="TreeGrafter"/>
</dbReference>
<dbReference type="GO" id="GO:0022857">
    <property type="term" value="F:transmembrane transporter activity"/>
    <property type="evidence" value="ECO:0007669"/>
    <property type="project" value="InterPro"/>
</dbReference>
<feature type="transmembrane region" description="Helical" evidence="5">
    <location>
        <begin position="385"/>
        <end position="403"/>
    </location>
</feature>
<dbReference type="Gene3D" id="1.20.1250.20">
    <property type="entry name" value="MFS general substrate transporter like domains"/>
    <property type="match status" value="2"/>
</dbReference>
<evidence type="ECO:0000313" key="7">
    <source>
        <dbReference type="Proteomes" id="UP000076532"/>
    </source>
</evidence>
<evidence type="ECO:0000313" key="6">
    <source>
        <dbReference type="EMBL" id="KZP32805.1"/>
    </source>
</evidence>
<reference evidence="6 7" key="1">
    <citation type="journal article" date="2016" name="Mol. Biol. Evol.">
        <title>Comparative Genomics of Early-Diverging Mushroom-Forming Fungi Provides Insights into the Origins of Lignocellulose Decay Capabilities.</title>
        <authorList>
            <person name="Nagy L.G."/>
            <person name="Riley R."/>
            <person name="Tritt A."/>
            <person name="Adam C."/>
            <person name="Daum C."/>
            <person name="Floudas D."/>
            <person name="Sun H."/>
            <person name="Yadav J.S."/>
            <person name="Pangilinan J."/>
            <person name="Larsson K.H."/>
            <person name="Matsuura K."/>
            <person name="Barry K."/>
            <person name="Labutti K."/>
            <person name="Kuo R."/>
            <person name="Ohm R.A."/>
            <person name="Bhattacharya S.S."/>
            <person name="Shirouzu T."/>
            <person name="Yoshinaga Y."/>
            <person name="Martin F.M."/>
            <person name="Grigoriev I.V."/>
            <person name="Hibbett D.S."/>
        </authorList>
    </citation>
    <scope>NUCLEOTIDE SEQUENCE [LARGE SCALE GENOMIC DNA]</scope>
    <source>
        <strain evidence="6 7">CBS 109695</strain>
    </source>
</reference>
<proteinExistence type="predicted"/>
<dbReference type="InterPro" id="IPR036259">
    <property type="entry name" value="MFS_trans_sf"/>
</dbReference>
<accession>A0A166VJW3</accession>
<feature type="transmembrane region" description="Helical" evidence="5">
    <location>
        <begin position="500"/>
        <end position="522"/>
    </location>
</feature>
<dbReference type="Proteomes" id="UP000076532">
    <property type="component" value="Unassembled WGS sequence"/>
</dbReference>
<evidence type="ECO:0000256" key="5">
    <source>
        <dbReference type="SAM" id="Phobius"/>
    </source>
</evidence>
<keyword evidence="3 5" id="KW-1133">Transmembrane helix</keyword>
<evidence type="ECO:0000256" key="3">
    <source>
        <dbReference type="ARBA" id="ARBA00022989"/>
    </source>
</evidence>
<gene>
    <name evidence="6" type="ORF">FIBSPDRAFT_1036458</name>
</gene>
<dbReference type="PANTHER" id="PTHR21576:SF160">
    <property type="entry name" value="NODULIN-LIKE DOMAIN-CONTAINING PROTEIN"/>
    <property type="match status" value="1"/>
</dbReference>
<feature type="transmembrane region" description="Helical" evidence="5">
    <location>
        <begin position="183"/>
        <end position="202"/>
    </location>
</feature>
<evidence type="ECO:0000256" key="1">
    <source>
        <dbReference type="ARBA" id="ARBA00004141"/>
    </source>
</evidence>
<feature type="transmembrane region" description="Helical" evidence="5">
    <location>
        <begin position="445"/>
        <end position="464"/>
    </location>
</feature>
<feature type="transmembrane region" description="Helical" evidence="5">
    <location>
        <begin position="415"/>
        <end position="438"/>
    </location>
</feature>
<feature type="transmembrane region" description="Helical" evidence="5">
    <location>
        <begin position="20"/>
        <end position="40"/>
    </location>
</feature>
<keyword evidence="2 5" id="KW-0812">Transmembrane</keyword>
<dbReference type="OrthoDB" id="410267at2759"/>
<sequence>MTTPVVATPGLVSLPRITTLVASVLVALGSGTNYVFSVYAPQLASRLHITHTRLNMIGLAGNIGGYSTGPFLGRTADTQGPRPLMASSFILLLCGYLGIRTIFDMGSPGTHPTVIFWLLVLFTFMTGAGGNAGLVSSVNATANSFPDRARATTTGIVISGFGLSAFFFSTISRTIYHGDTSSFLFLLALGTSFPMILGYFFVCRIPLPAYDLVHTAEYGATEEELSEDEYESALASGAETPLLGGEPSVERTSNSLEHNLPRSSLAGLSHRPRSSIHRSGFADAHRMHLEPADISGKQLLVSVDFWIIVVIMSLLSGTSVMYINNVGSISQALVAKGNPNYDEAVAAQWQATQVSLISITNFSGRVLIGLASDYTKNILCLPRSYCISLVCTLFIISQAVAFSTDDITQLWKASLALGLAYGGLSGLFPSITIDWFGLSHFSENWGIVCLSPFIGGNLFSIAFGRNLDAHTPSSSDTPPTAPFLGASISEPQCLEGRACYAASLQMTTAACCLALALGIWAAQRDRMRASALVEIARKRTVDWDEQS</sequence>
<dbReference type="SUPFAM" id="SSF103473">
    <property type="entry name" value="MFS general substrate transporter"/>
    <property type="match status" value="1"/>
</dbReference>
<dbReference type="AlphaFoldDB" id="A0A166VJW3"/>
<dbReference type="STRING" id="436010.A0A166VJW3"/>
<comment type="subcellular location">
    <subcellularLocation>
        <location evidence="1">Membrane</location>
        <topology evidence="1">Multi-pass membrane protein</topology>
    </subcellularLocation>
</comment>
<evidence type="ECO:0000256" key="2">
    <source>
        <dbReference type="ARBA" id="ARBA00022692"/>
    </source>
</evidence>
<protein>
    <submittedName>
        <fullName evidence="6">MFS general substrate transporter</fullName>
    </submittedName>
</protein>
<dbReference type="PANTHER" id="PTHR21576">
    <property type="entry name" value="UNCHARACTERIZED NODULIN-LIKE PROTEIN"/>
    <property type="match status" value="1"/>
</dbReference>
<feature type="transmembrane region" description="Helical" evidence="5">
    <location>
        <begin position="84"/>
        <end position="103"/>
    </location>
</feature>
<organism evidence="6 7">
    <name type="scientific">Athelia psychrophila</name>
    <dbReference type="NCBI Taxonomy" id="1759441"/>
    <lineage>
        <taxon>Eukaryota</taxon>
        <taxon>Fungi</taxon>
        <taxon>Dikarya</taxon>
        <taxon>Basidiomycota</taxon>
        <taxon>Agaricomycotina</taxon>
        <taxon>Agaricomycetes</taxon>
        <taxon>Agaricomycetidae</taxon>
        <taxon>Atheliales</taxon>
        <taxon>Atheliaceae</taxon>
        <taxon>Athelia</taxon>
    </lineage>
</organism>
<feature type="transmembrane region" description="Helical" evidence="5">
    <location>
        <begin position="305"/>
        <end position="323"/>
    </location>
</feature>